<protein>
    <submittedName>
        <fullName evidence="2">Lantibiotic ABC transporter</fullName>
    </submittedName>
</protein>
<dbReference type="SUPFAM" id="SSF52540">
    <property type="entry name" value="P-loop containing nucleoside triphosphate hydrolases"/>
    <property type="match status" value="1"/>
</dbReference>
<feature type="domain" description="Endonuclease GajA/Old nuclease/RecF-like AAA" evidence="1">
    <location>
        <begin position="9"/>
        <end position="378"/>
    </location>
</feature>
<dbReference type="PANTHER" id="PTHR43581:SF4">
    <property type="entry name" value="ATP_GTP PHOSPHATASE"/>
    <property type="match status" value="1"/>
</dbReference>
<dbReference type="Proteomes" id="UP000294952">
    <property type="component" value="Unassembled WGS sequence"/>
</dbReference>
<comment type="caution">
    <text evidence="2">The sequence shown here is derived from an EMBL/GenBank/DDBJ whole genome shotgun (WGS) entry which is preliminary data.</text>
</comment>
<name>A0A4R5X8D2_9MYCO</name>
<proteinExistence type="predicted"/>
<reference evidence="2 3" key="1">
    <citation type="submission" date="2019-01" db="EMBL/GenBank/DDBJ databases">
        <title>High-quality-draft genome sequences of five non-tuberculosis mycobacteriaceae isolated from a nosocomial environment.</title>
        <authorList>
            <person name="Tiago I."/>
            <person name="Alarico S."/>
            <person name="Pereira S.G."/>
            <person name="Coelho C."/>
            <person name="Maranha A."/>
            <person name="Empadinhas N."/>
        </authorList>
    </citation>
    <scope>NUCLEOTIDE SEQUENCE [LARGE SCALE GENOMIC DNA]</scope>
    <source>
        <strain evidence="2 3">22DIII</strain>
    </source>
</reference>
<dbReference type="InterPro" id="IPR051396">
    <property type="entry name" value="Bact_Antivir_Def_Nuclease"/>
</dbReference>
<dbReference type="Gene3D" id="3.40.50.300">
    <property type="entry name" value="P-loop containing nucleotide triphosphate hydrolases"/>
    <property type="match status" value="1"/>
</dbReference>
<sequence>MRNEYGGEMRLSKVKIRNFRCYTDEIEIAFDGLTSLIGRNDAGKSTILDALAIFFEEQKPDADDASKSGDASDMAITCTFTDIPERIVIDSTHETSLEQEFLLNENGDLEISRIYNGSLKTPTCKLFIRANHPSVDTASDLLALKNAELKQRAAALGVDVTSVNQRINAELRTAIRNQIGDLSLEMASIEVDTSPGAKELYGRLKDFLPTYFLFKSDRASTDQDSEAQDPMKIAVKLAVEEQRSALEAIAATVRQQVTELLDRTILKVKALAPEVASELSPQIAEPKWDSLFKISLTGESAIPLNKRGSGVRRMVLLGFLQAQAESRLVSNPTSGVIYGIEEPETSQHPDTQRVLLKAIEEISEQDGYQVILTTHTPMLGRLLPEKSLRYVDVSDDGNREVHSGDEGTMRKVAKALGVLPDHDVRVFVGIEGKHDESFLKHASAILAQTDNQIDPLQDLEAQGKLIFIPVGGSNVGLWVSRLHHLNRPEYHIFDRDHAPPKQPHYHAEANQINARDKCKAVHTEKRELENYLHPDAIVAVRPEVTLAAVADFDDVPHLAAQKIHEASDSPTAWVDLADDVRRLKERTAKRWLNDQAVSRMTVDLFAISDPQNEIITWLRDITSLARG</sequence>
<accession>A0A4R5X8D2</accession>
<dbReference type="InterPro" id="IPR041685">
    <property type="entry name" value="AAA_GajA/Old/RecF-like"/>
</dbReference>
<evidence type="ECO:0000259" key="1">
    <source>
        <dbReference type="Pfam" id="PF13175"/>
    </source>
</evidence>
<dbReference type="EMBL" id="SDLP01000002">
    <property type="protein sequence ID" value="TDL09959.1"/>
    <property type="molecule type" value="Genomic_DNA"/>
</dbReference>
<dbReference type="PANTHER" id="PTHR43581">
    <property type="entry name" value="ATP/GTP PHOSPHATASE"/>
    <property type="match status" value="1"/>
</dbReference>
<dbReference type="RefSeq" id="WP_133413377.1">
    <property type="nucleotide sequence ID" value="NZ_SDLP01000002.1"/>
</dbReference>
<dbReference type="InterPro" id="IPR027417">
    <property type="entry name" value="P-loop_NTPase"/>
</dbReference>
<evidence type="ECO:0000313" key="3">
    <source>
        <dbReference type="Proteomes" id="UP000294952"/>
    </source>
</evidence>
<gene>
    <name evidence="2" type="ORF">EUA04_08405</name>
</gene>
<organism evidence="2 3">
    <name type="scientific">Mycolicibacterium obuense</name>
    <dbReference type="NCBI Taxonomy" id="1807"/>
    <lineage>
        <taxon>Bacteria</taxon>
        <taxon>Bacillati</taxon>
        <taxon>Actinomycetota</taxon>
        <taxon>Actinomycetes</taxon>
        <taxon>Mycobacteriales</taxon>
        <taxon>Mycobacteriaceae</taxon>
        <taxon>Mycolicibacterium</taxon>
    </lineage>
</organism>
<dbReference type="AlphaFoldDB" id="A0A4R5X8D2"/>
<evidence type="ECO:0000313" key="2">
    <source>
        <dbReference type="EMBL" id="TDL09959.1"/>
    </source>
</evidence>
<dbReference type="Pfam" id="PF13175">
    <property type="entry name" value="AAA_15"/>
    <property type="match status" value="1"/>
</dbReference>